<evidence type="ECO:0000259" key="11">
    <source>
        <dbReference type="PROSITE" id="PS50119"/>
    </source>
</evidence>
<dbReference type="InterPro" id="IPR049808">
    <property type="entry name" value="CONSTANS-like_Bbox1"/>
</dbReference>
<keyword evidence="8" id="KW-0539">Nucleus</keyword>
<name>A0A835K266_9ROSI</name>
<evidence type="ECO:0000313" key="13">
    <source>
        <dbReference type="Proteomes" id="UP000657918"/>
    </source>
</evidence>
<feature type="region of interest" description="Disordered" evidence="10">
    <location>
        <begin position="268"/>
        <end position="290"/>
    </location>
</feature>
<keyword evidence="4 9" id="KW-0863">Zinc-finger</keyword>
<dbReference type="CDD" id="cd19821">
    <property type="entry name" value="Bbox1_BBX-like"/>
    <property type="match status" value="2"/>
</dbReference>
<reference evidence="12 13" key="1">
    <citation type="submission" date="2020-10" db="EMBL/GenBank/DDBJ databases">
        <title>Plant Genome Project.</title>
        <authorList>
            <person name="Zhang R.-G."/>
        </authorList>
    </citation>
    <scope>NUCLEOTIDE SEQUENCE [LARGE SCALE GENOMIC DNA]</scope>
    <source>
        <strain evidence="12">FAFU-HL-1</strain>
        <tissue evidence="12">Leaf</tissue>
    </source>
</reference>
<evidence type="ECO:0000256" key="7">
    <source>
        <dbReference type="ARBA" id="ARBA00023163"/>
    </source>
</evidence>
<feature type="compositionally biased region" description="Polar residues" evidence="10">
    <location>
        <begin position="276"/>
        <end position="290"/>
    </location>
</feature>
<dbReference type="SMART" id="SM00336">
    <property type="entry name" value="BBOX"/>
    <property type="match status" value="2"/>
</dbReference>
<comment type="subcellular location">
    <subcellularLocation>
        <location evidence="1">Nucleus</location>
    </subcellularLocation>
</comment>
<keyword evidence="3" id="KW-0677">Repeat</keyword>
<comment type="caution">
    <text evidence="12">The sequence shown here is derived from an EMBL/GenBank/DDBJ whole genome shotgun (WGS) entry which is preliminary data.</text>
</comment>
<evidence type="ECO:0000256" key="1">
    <source>
        <dbReference type="ARBA" id="ARBA00004123"/>
    </source>
</evidence>
<evidence type="ECO:0000256" key="4">
    <source>
        <dbReference type="ARBA" id="ARBA00022771"/>
    </source>
</evidence>
<dbReference type="GO" id="GO:0008270">
    <property type="term" value="F:zinc ion binding"/>
    <property type="evidence" value="ECO:0007669"/>
    <property type="project" value="UniProtKB-KW"/>
</dbReference>
<organism evidence="12 13">
    <name type="scientific">Salix dunnii</name>
    <dbReference type="NCBI Taxonomy" id="1413687"/>
    <lineage>
        <taxon>Eukaryota</taxon>
        <taxon>Viridiplantae</taxon>
        <taxon>Streptophyta</taxon>
        <taxon>Embryophyta</taxon>
        <taxon>Tracheophyta</taxon>
        <taxon>Spermatophyta</taxon>
        <taxon>Magnoliopsida</taxon>
        <taxon>eudicotyledons</taxon>
        <taxon>Gunneridae</taxon>
        <taxon>Pentapetalae</taxon>
        <taxon>rosids</taxon>
        <taxon>fabids</taxon>
        <taxon>Malpighiales</taxon>
        <taxon>Salicaceae</taxon>
        <taxon>Saliceae</taxon>
        <taxon>Salix</taxon>
    </lineage>
</organism>
<protein>
    <recommendedName>
        <fullName evidence="11">B box-type domain-containing protein</fullName>
    </recommendedName>
</protein>
<dbReference type="InterPro" id="IPR051979">
    <property type="entry name" value="B-box_zinc_finger"/>
</dbReference>
<dbReference type="OrthoDB" id="153872at2759"/>
<keyword evidence="2" id="KW-0479">Metal-binding</keyword>
<keyword evidence="13" id="KW-1185">Reference proteome</keyword>
<keyword evidence="7" id="KW-0804">Transcription</keyword>
<gene>
    <name evidence="12" type="ORF">SADUNF_Sadunf07G0111700</name>
</gene>
<dbReference type="PANTHER" id="PTHR31832">
    <property type="entry name" value="B-BOX ZINC FINGER PROTEIN 22"/>
    <property type="match status" value="1"/>
</dbReference>
<dbReference type="PANTHER" id="PTHR31832:SF41">
    <property type="entry name" value="B-BOX ZINC FINGER PROTEIN 24"/>
    <property type="match status" value="1"/>
</dbReference>
<evidence type="ECO:0000313" key="12">
    <source>
        <dbReference type="EMBL" id="KAF9679165.1"/>
    </source>
</evidence>
<keyword evidence="6" id="KW-0805">Transcription regulation</keyword>
<evidence type="ECO:0000256" key="2">
    <source>
        <dbReference type="ARBA" id="ARBA00022723"/>
    </source>
</evidence>
<sequence>MTSSDEVCAVMASNLSDHGRHHSLRQLSDAWEDNYECNYRVARRAFLSSYRFSEENGIRDKLRRSVKEMNEVVIGVVSEIREEICKRRVGIKVFRFTLGLPSMILFRMKIQCDVCEKAPATVICCADEAALCAKCDIEVHAANKLASKHQRLLLQCLSSKLPPCDICQVISFLTLDQEILCRFVYLMNCNKFMMIHDRDMSYIERDKILTGLVYEEREKAAFIFCVEDRALFCRDCDEPIHSAGSLSANHQRFLATGIRVALSSSCSKDTQKSSLEPPNQSEQRASMKLPSQSFGSSWAVDDFLQFSDFEESTDKKEQLGLGEFDWLADMGLFGEQLPQEALSAAEVPQLPISPPTNVNSYRATKSSMPHKKPRIEIDDDEFFTVPDLG</sequence>
<dbReference type="Proteomes" id="UP000657918">
    <property type="component" value="Unassembled WGS sequence"/>
</dbReference>
<dbReference type="EMBL" id="JADGMS010000007">
    <property type="protein sequence ID" value="KAF9679165.1"/>
    <property type="molecule type" value="Genomic_DNA"/>
</dbReference>
<feature type="region of interest" description="Disordered" evidence="10">
    <location>
        <begin position="346"/>
        <end position="375"/>
    </location>
</feature>
<evidence type="ECO:0000256" key="6">
    <source>
        <dbReference type="ARBA" id="ARBA00023015"/>
    </source>
</evidence>
<dbReference type="AlphaFoldDB" id="A0A835K266"/>
<keyword evidence="5" id="KW-0862">Zinc</keyword>
<dbReference type="GO" id="GO:0006355">
    <property type="term" value="P:regulation of DNA-templated transcription"/>
    <property type="evidence" value="ECO:0007669"/>
    <property type="project" value="TreeGrafter"/>
</dbReference>
<evidence type="ECO:0000256" key="5">
    <source>
        <dbReference type="ARBA" id="ARBA00022833"/>
    </source>
</evidence>
<dbReference type="GO" id="GO:0005634">
    <property type="term" value="C:nucleus"/>
    <property type="evidence" value="ECO:0007669"/>
    <property type="project" value="UniProtKB-SubCell"/>
</dbReference>
<dbReference type="GO" id="GO:0009640">
    <property type="term" value="P:photomorphogenesis"/>
    <property type="evidence" value="ECO:0007669"/>
    <property type="project" value="TreeGrafter"/>
</dbReference>
<feature type="compositionally biased region" description="Polar residues" evidence="10">
    <location>
        <begin position="355"/>
        <end position="367"/>
    </location>
</feature>
<feature type="domain" description="B box-type" evidence="11">
    <location>
        <begin position="107"/>
        <end position="154"/>
    </location>
</feature>
<evidence type="ECO:0000256" key="8">
    <source>
        <dbReference type="ARBA" id="ARBA00023242"/>
    </source>
</evidence>
<dbReference type="InterPro" id="IPR000315">
    <property type="entry name" value="Znf_B-box"/>
</dbReference>
<accession>A0A835K266</accession>
<evidence type="ECO:0000256" key="3">
    <source>
        <dbReference type="ARBA" id="ARBA00022737"/>
    </source>
</evidence>
<evidence type="ECO:0000256" key="9">
    <source>
        <dbReference type="PROSITE-ProRule" id="PRU00024"/>
    </source>
</evidence>
<evidence type="ECO:0000256" key="10">
    <source>
        <dbReference type="SAM" id="MobiDB-lite"/>
    </source>
</evidence>
<proteinExistence type="predicted"/>
<dbReference type="PROSITE" id="PS50119">
    <property type="entry name" value="ZF_BBOX"/>
    <property type="match status" value="1"/>
</dbReference>